<proteinExistence type="predicted"/>
<reference evidence="1" key="1">
    <citation type="submission" date="2023-05" db="EMBL/GenBank/DDBJ databases">
        <title>Nepenthes gracilis genome sequencing.</title>
        <authorList>
            <person name="Fukushima K."/>
        </authorList>
    </citation>
    <scope>NUCLEOTIDE SEQUENCE</scope>
    <source>
        <strain evidence="1">SING2019-196</strain>
    </source>
</reference>
<keyword evidence="2" id="KW-1185">Reference proteome</keyword>
<evidence type="ECO:0000313" key="1">
    <source>
        <dbReference type="EMBL" id="GMH24459.1"/>
    </source>
</evidence>
<accession>A0AAD3T841</accession>
<sequence>MSSSIRHQFFLLDHSSEMNIVSTSFLCSLYNNMLDSNCQACSQVCWSFRPSAGLARIKQAREAYGANKLSKYALPNGDFVSFKWHNNSAFEIVAVSTNATATDANET</sequence>
<dbReference type="AlphaFoldDB" id="A0AAD3T841"/>
<dbReference type="Proteomes" id="UP001279734">
    <property type="component" value="Unassembled WGS sequence"/>
</dbReference>
<gene>
    <name evidence="1" type="ORF">Nepgr_026302</name>
</gene>
<name>A0AAD3T841_NEPGR</name>
<comment type="caution">
    <text evidence="1">The sequence shown here is derived from an EMBL/GenBank/DDBJ whole genome shotgun (WGS) entry which is preliminary data.</text>
</comment>
<evidence type="ECO:0000313" key="2">
    <source>
        <dbReference type="Proteomes" id="UP001279734"/>
    </source>
</evidence>
<protein>
    <submittedName>
        <fullName evidence="1">Uncharacterized protein</fullName>
    </submittedName>
</protein>
<organism evidence="1 2">
    <name type="scientific">Nepenthes gracilis</name>
    <name type="common">Slender pitcher plant</name>
    <dbReference type="NCBI Taxonomy" id="150966"/>
    <lineage>
        <taxon>Eukaryota</taxon>
        <taxon>Viridiplantae</taxon>
        <taxon>Streptophyta</taxon>
        <taxon>Embryophyta</taxon>
        <taxon>Tracheophyta</taxon>
        <taxon>Spermatophyta</taxon>
        <taxon>Magnoliopsida</taxon>
        <taxon>eudicotyledons</taxon>
        <taxon>Gunneridae</taxon>
        <taxon>Pentapetalae</taxon>
        <taxon>Caryophyllales</taxon>
        <taxon>Nepenthaceae</taxon>
        <taxon>Nepenthes</taxon>
    </lineage>
</organism>
<dbReference type="EMBL" id="BSYO01000028">
    <property type="protein sequence ID" value="GMH24459.1"/>
    <property type="molecule type" value="Genomic_DNA"/>
</dbReference>